<sequence>MNKAWENVITMPVKGRTNKPRKNGLTMVIDKNMGLLRLKDLISTASDYIDIVKLTFGTSAFYMEDLLKEKNSILKAADIDIMPGGTFFEIAVWQGVFDKYLIDSKKLGFTAIEISDGTIQMNLSTRKNTIIKAQEAGFKVFTEVGKKDPKEALPISEVHKIIQEDIINGAKKVIIEAREAGKGVGIFDINGKIKKDEMEGIIS</sequence>
<dbReference type="SUPFAM" id="SSF102110">
    <property type="entry name" value="(2r)-phospho-3-sulfolactate synthase ComA"/>
    <property type="match status" value="1"/>
</dbReference>
<proteinExistence type="inferred from homology"/>
<dbReference type="Gene3D" id="3.20.20.70">
    <property type="entry name" value="Aldolase class I"/>
    <property type="match status" value="1"/>
</dbReference>
<feature type="non-terminal residue" evidence="2">
    <location>
        <position position="203"/>
    </location>
</feature>
<organism evidence="2">
    <name type="scientific">marine sediment metagenome</name>
    <dbReference type="NCBI Taxonomy" id="412755"/>
    <lineage>
        <taxon>unclassified sequences</taxon>
        <taxon>metagenomes</taxon>
        <taxon>ecological metagenomes</taxon>
    </lineage>
</organism>
<comment type="caution">
    <text evidence="2">The sequence shown here is derived from an EMBL/GenBank/DDBJ whole genome shotgun (WGS) entry which is preliminary data.</text>
</comment>
<dbReference type="AlphaFoldDB" id="X0ZE27"/>
<evidence type="ECO:0008006" key="3">
    <source>
        <dbReference type="Google" id="ProtNLM"/>
    </source>
</evidence>
<gene>
    <name evidence="2" type="ORF">S01H4_11881</name>
</gene>
<evidence type="ECO:0000313" key="2">
    <source>
        <dbReference type="EMBL" id="GAG58578.1"/>
    </source>
</evidence>
<accession>X0ZE27</accession>
<reference evidence="2" key="1">
    <citation type="journal article" date="2014" name="Front. Microbiol.">
        <title>High frequency of phylogenetically diverse reductive dehalogenase-homologous genes in deep subseafloor sedimentary metagenomes.</title>
        <authorList>
            <person name="Kawai M."/>
            <person name="Futagami T."/>
            <person name="Toyoda A."/>
            <person name="Takaki Y."/>
            <person name="Nishi S."/>
            <person name="Hori S."/>
            <person name="Arai W."/>
            <person name="Tsubouchi T."/>
            <person name="Morono Y."/>
            <person name="Uchiyama I."/>
            <person name="Ito T."/>
            <person name="Fujiyama A."/>
            <person name="Inagaki F."/>
            <person name="Takami H."/>
        </authorList>
    </citation>
    <scope>NUCLEOTIDE SEQUENCE</scope>
    <source>
        <strain evidence="2">Expedition CK06-06</strain>
    </source>
</reference>
<dbReference type="InterPro" id="IPR036112">
    <property type="entry name" value="ComA_synth_sf"/>
</dbReference>
<dbReference type="Pfam" id="PF02679">
    <property type="entry name" value="ComA"/>
    <property type="match status" value="1"/>
</dbReference>
<dbReference type="EMBL" id="BART01004913">
    <property type="protein sequence ID" value="GAG58578.1"/>
    <property type="molecule type" value="Genomic_DNA"/>
</dbReference>
<dbReference type="InterPro" id="IPR003830">
    <property type="entry name" value="ComA_synth"/>
</dbReference>
<dbReference type="InterPro" id="IPR013785">
    <property type="entry name" value="Aldolase_TIM"/>
</dbReference>
<name>X0ZE27_9ZZZZ</name>
<evidence type="ECO:0000256" key="1">
    <source>
        <dbReference type="ARBA" id="ARBA00010424"/>
    </source>
</evidence>
<comment type="similarity">
    <text evidence="1">Belongs to the phosphosulfolactate synthase family.</text>
</comment>
<protein>
    <recommendedName>
        <fullName evidence="3">Phosphosulfolactate synthase</fullName>
    </recommendedName>
</protein>